<dbReference type="EMBL" id="MN740429">
    <property type="protein sequence ID" value="QHU05944.1"/>
    <property type="molecule type" value="Genomic_DNA"/>
</dbReference>
<feature type="domain" description="3'-5' exoribonuclease Rv2179c-like" evidence="1">
    <location>
        <begin position="2"/>
        <end position="43"/>
    </location>
</feature>
<evidence type="ECO:0000313" key="2">
    <source>
        <dbReference type="EMBL" id="QHU05944.1"/>
    </source>
</evidence>
<protein>
    <recommendedName>
        <fullName evidence="1">3'-5' exoribonuclease Rv2179c-like domain-containing protein</fullName>
    </recommendedName>
</protein>
<organism evidence="2">
    <name type="scientific">viral metagenome</name>
    <dbReference type="NCBI Taxonomy" id="1070528"/>
    <lineage>
        <taxon>unclassified sequences</taxon>
        <taxon>metagenomes</taxon>
        <taxon>organismal metagenomes</taxon>
    </lineage>
</organism>
<evidence type="ECO:0000259" key="1">
    <source>
        <dbReference type="Pfam" id="PF16473"/>
    </source>
</evidence>
<accession>A0A6C0JQE9</accession>
<sequence length="54" mass="6496">MDIPWKFWMERDLRTILDIGNVTNRSLPQNNMHHALYDAYRQVIGLQRAIKNIK</sequence>
<reference evidence="2" key="1">
    <citation type="journal article" date="2020" name="Nature">
        <title>Giant virus diversity and host interactions through global metagenomics.</title>
        <authorList>
            <person name="Schulz F."/>
            <person name="Roux S."/>
            <person name="Paez-Espino D."/>
            <person name="Jungbluth S."/>
            <person name="Walsh D.A."/>
            <person name="Denef V.J."/>
            <person name="McMahon K.D."/>
            <person name="Konstantinidis K.T."/>
            <person name="Eloe-Fadrosh E.A."/>
            <person name="Kyrpides N.C."/>
            <person name="Woyke T."/>
        </authorList>
    </citation>
    <scope>NUCLEOTIDE SEQUENCE</scope>
    <source>
        <strain evidence="2">GVMAG-M-3300027736-24</strain>
    </source>
</reference>
<dbReference type="Pfam" id="PF16473">
    <property type="entry name" value="Rv2179c-like"/>
    <property type="match status" value="1"/>
</dbReference>
<proteinExistence type="predicted"/>
<dbReference type="InterPro" id="IPR033390">
    <property type="entry name" value="Rv2179c-like"/>
</dbReference>
<name>A0A6C0JQE9_9ZZZZ</name>
<dbReference type="AlphaFoldDB" id="A0A6C0JQE9"/>